<dbReference type="AlphaFoldDB" id="A0A3N0YRP2"/>
<feature type="compositionally biased region" description="Polar residues" evidence="1">
    <location>
        <begin position="51"/>
        <end position="62"/>
    </location>
</feature>
<feature type="compositionally biased region" description="Pro residues" evidence="1">
    <location>
        <begin position="36"/>
        <end position="48"/>
    </location>
</feature>
<reference evidence="2 3" key="1">
    <citation type="submission" date="2018-10" db="EMBL/GenBank/DDBJ databases">
        <title>Genome assembly for a Yunnan-Guizhou Plateau 3E fish, Anabarilius grahami (Regan), and its evolutionary and genetic applications.</title>
        <authorList>
            <person name="Jiang W."/>
        </authorList>
    </citation>
    <scope>NUCLEOTIDE SEQUENCE [LARGE SCALE GENOMIC DNA]</scope>
    <source>
        <strain evidence="2">AG-KIZ</strain>
        <tissue evidence="2">Muscle</tissue>
    </source>
</reference>
<proteinExistence type="predicted"/>
<dbReference type="EMBL" id="RJVU01028295">
    <property type="protein sequence ID" value="ROL48872.1"/>
    <property type="molecule type" value="Genomic_DNA"/>
</dbReference>
<accession>A0A3N0YRP2</accession>
<keyword evidence="3" id="KW-1185">Reference proteome</keyword>
<dbReference type="Proteomes" id="UP000281406">
    <property type="component" value="Unassembled WGS sequence"/>
</dbReference>
<protein>
    <submittedName>
        <fullName evidence="2">Uncharacterized protein</fullName>
    </submittedName>
</protein>
<organism evidence="2 3">
    <name type="scientific">Anabarilius grahami</name>
    <name type="common">Kanglang fish</name>
    <name type="synonym">Barilius grahami</name>
    <dbReference type="NCBI Taxonomy" id="495550"/>
    <lineage>
        <taxon>Eukaryota</taxon>
        <taxon>Metazoa</taxon>
        <taxon>Chordata</taxon>
        <taxon>Craniata</taxon>
        <taxon>Vertebrata</taxon>
        <taxon>Euteleostomi</taxon>
        <taxon>Actinopterygii</taxon>
        <taxon>Neopterygii</taxon>
        <taxon>Teleostei</taxon>
        <taxon>Ostariophysi</taxon>
        <taxon>Cypriniformes</taxon>
        <taxon>Xenocyprididae</taxon>
        <taxon>Xenocypridinae</taxon>
        <taxon>Xenocypridinae incertae sedis</taxon>
        <taxon>Anabarilius</taxon>
    </lineage>
</organism>
<sequence>MEENHHTTANAAHFVPPAATVPTDKMPDHTTDAEPEPTPEPHIAPEPEPNMSDQVREPTTSSVIEGTLEEYEGSPVPSAKASVDELNSEPLIVFEDMENKSTEPVSSPSTKLLMSVFPPCLPLPLPPPLPVVCQPRPPFLKCSPVTRRPRVSFLRFLSVLYRSGYPFVKPFSPSALPALVSRS</sequence>
<evidence type="ECO:0000313" key="3">
    <source>
        <dbReference type="Proteomes" id="UP000281406"/>
    </source>
</evidence>
<evidence type="ECO:0000256" key="1">
    <source>
        <dbReference type="SAM" id="MobiDB-lite"/>
    </source>
</evidence>
<comment type="caution">
    <text evidence="2">The sequence shown here is derived from an EMBL/GenBank/DDBJ whole genome shotgun (WGS) entry which is preliminary data.</text>
</comment>
<gene>
    <name evidence="2" type="ORF">DPX16_23225</name>
</gene>
<feature type="region of interest" description="Disordered" evidence="1">
    <location>
        <begin position="1"/>
        <end position="62"/>
    </location>
</feature>
<evidence type="ECO:0000313" key="2">
    <source>
        <dbReference type="EMBL" id="ROL48872.1"/>
    </source>
</evidence>
<name>A0A3N0YRP2_ANAGA</name>